<evidence type="ECO:0000256" key="3">
    <source>
        <dbReference type="ARBA" id="ARBA00013064"/>
    </source>
</evidence>
<evidence type="ECO:0000256" key="6">
    <source>
        <dbReference type="ARBA" id="ARBA00022801"/>
    </source>
</evidence>
<reference evidence="14" key="1">
    <citation type="thesis" date="2020" institute="ProQuest LLC" country="789 East Eisenhower Parkway, Ann Arbor, MI, USA">
        <title>Comparative Genomics and Chromosome Evolution.</title>
        <authorList>
            <person name="Mudd A.B."/>
        </authorList>
    </citation>
    <scope>NUCLEOTIDE SEQUENCE</scope>
    <source>
        <strain evidence="14">HN-11 Male</strain>
        <tissue evidence="14">Kidney and liver</tissue>
    </source>
</reference>
<dbReference type="InterPro" id="IPR000387">
    <property type="entry name" value="Tyr_Pase_dom"/>
</dbReference>
<evidence type="ECO:0000256" key="9">
    <source>
        <dbReference type="ARBA" id="ARBA00064980"/>
    </source>
</evidence>
<dbReference type="Proteomes" id="UP000770717">
    <property type="component" value="Unassembled WGS sequence"/>
</dbReference>
<comment type="subunit">
    <text evidence="9">Interacts with cyclin-dependent kinases such as CDK1, CDK2 and CDK3. Does not interact with CDK4. Interacts (via C-terminus) with phosphorylated CDK2 (via C-terminal helix). Interacts with MS4A3 (via C-terminus); the interaction enhances CDKN3 enzymatic activity.</text>
</comment>
<evidence type="ECO:0000259" key="13">
    <source>
        <dbReference type="PROSITE" id="PS50056"/>
    </source>
</evidence>
<dbReference type="InterPro" id="IPR050561">
    <property type="entry name" value="PTP"/>
</dbReference>
<evidence type="ECO:0000313" key="15">
    <source>
        <dbReference type="Proteomes" id="UP000770717"/>
    </source>
</evidence>
<keyword evidence="5 11" id="KW-0963">Cytoplasm</keyword>
<evidence type="ECO:0000256" key="11">
    <source>
        <dbReference type="PIRNR" id="PIRNR037322"/>
    </source>
</evidence>
<comment type="catalytic activity">
    <reaction evidence="11">
        <text>O-phospho-L-threonyl-[protein] + H2O = L-threonyl-[protein] + phosphate</text>
        <dbReference type="Rhea" id="RHEA:47004"/>
        <dbReference type="Rhea" id="RHEA-COMP:11060"/>
        <dbReference type="Rhea" id="RHEA-COMP:11605"/>
        <dbReference type="ChEBI" id="CHEBI:15377"/>
        <dbReference type="ChEBI" id="CHEBI:30013"/>
        <dbReference type="ChEBI" id="CHEBI:43474"/>
        <dbReference type="ChEBI" id="CHEBI:61977"/>
        <dbReference type="EC" id="3.1.3.16"/>
    </reaction>
</comment>
<dbReference type="PIRSF" id="PIRSF037322">
    <property type="entry name" value="CDKN3"/>
    <property type="match status" value="1"/>
</dbReference>
<dbReference type="EC" id="3.1.3.48" evidence="3 11"/>
<evidence type="ECO:0000256" key="2">
    <source>
        <dbReference type="ARBA" id="ARBA00009580"/>
    </source>
</evidence>
<dbReference type="AlphaFoldDB" id="A0A8J6KAE4"/>
<proteinExistence type="inferred from homology"/>
<dbReference type="Pfam" id="PF05706">
    <property type="entry name" value="CDKN3"/>
    <property type="match status" value="1"/>
</dbReference>
<keyword evidence="6 11" id="KW-0378">Hydrolase</keyword>
<feature type="domain" description="Tyrosine specific protein phosphatases" evidence="13">
    <location>
        <begin position="114"/>
        <end position="181"/>
    </location>
</feature>
<dbReference type="OrthoDB" id="19045at2759"/>
<comment type="caution">
    <text evidence="14">The sequence shown here is derived from an EMBL/GenBank/DDBJ whole genome shotgun (WGS) entry which is preliminary data.</text>
</comment>
<comment type="similarity">
    <text evidence="2 11">Belongs to the protein-tyrosine phosphatase family.</text>
</comment>
<dbReference type="GO" id="GO:0004725">
    <property type="term" value="F:protein tyrosine phosphatase activity"/>
    <property type="evidence" value="ECO:0007669"/>
    <property type="project" value="UniProtKB-UniRule"/>
</dbReference>
<dbReference type="InterPro" id="IPR029021">
    <property type="entry name" value="Prot-tyrosine_phosphatase-like"/>
</dbReference>
<dbReference type="CDD" id="cd14505">
    <property type="entry name" value="CDKN3-like"/>
    <property type="match status" value="1"/>
</dbReference>
<dbReference type="EC" id="3.1.3.16" evidence="4 11"/>
<evidence type="ECO:0000256" key="8">
    <source>
        <dbReference type="ARBA" id="ARBA00023306"/>
    </source>
</evidence>
<dbReference type="FunFam" id="3.90.190.10:FF:000046">
    <property type="entry name" value="Cyclin-dependent kinase inhibitor 3"/>
    <property type="match status" value="1"/>
</dbReference>
<dbReference type="PROSITE" id="PS50056">
    <property type="entry name" value="TYR_PHOSPHATASE_2"/>
    <property type="match status" value="1"/>
</dbReference>
<evidence type="ECO:0000256" key="4">
    <source>
        <dbReference type="ARBA" id="ARBA00013081"/>
    </source>
</evidence>
<organism evidence="14 15">
    <name type="scientific">Eleutherodactylus coqui</name>
    <name type="common">Puerto Rican coqui</name>
    <dbReference type="NCBI Taxonomy" id="57060"/>
    <lineage>
        <taxon>Eukaryota</taxon>
        <taxon>Metazoa</taxon>
        <taxon>Chordata</taxon>
        <taxon>Craniata</taxon>
        <taxon>Vertebrata</taxon>
        <taxon>Euteleostomi</taxon>
        <taxon>Amphibia</taxon>
        <taxon>Batrachia</taxon>
        <taxon>Anura</taxon>
        <taxon>Neobatrachia</taxon>
        <taxon>Hyloidea</taxon>
        <taxon>Eleutherodactylidae</taxon>
        <taxon>Eleutherodactylinae</taxon>
        <taxon>Eleutherodactylus</taxon>
        <taxon>Eleutherodactylus</taxon>
    </lineage>
</organism>
<accession>A0A8J6KAE4</accession>
<gene>
    <name evidence="14" type="ORF">GDO78_010602</name>
</gene>
<dbReference type="InterPro" id="IPR008425">
    <property type="entry name" value="CDK_inhib_3"/>
</dbReference>
<evidence type="ECO:0000256" key="12">
    <source>
        <dbReference type="PIRSR" id="PIRSR037322-1"/>
    </source>
</evidence>
<dbReference type="Gene3D" id="3.90.190.10">
    <property type="entry name" value="Protein tyrosine phosphatase superfamily"/>
    <property type="match status" value="1"/>
</dbReference>
<keyword evidence="8 11" id="KW-0131">Cell cycle</keyword>
<dbReference type="SUPFAM" id="SSF52799">
    <property type="entry name" value="(Phosphotyrosine protein) phosphatases II"/>
    <property type="match status" value="1"/>
</dbReference>
<dbReference type="GO" id="GO:0004722">
    <property type="term" value="F:protein serine/threonine phosphatase activity"/>
    <property type="evidence" value="ECO:0007669"/>
    <property type="project" value="UniProtKB-EC"/>
</dbReference>
<evidence type="ECO:0000256" key="10">
    <source>
        <dbReference type="ARBA" id="ARBA00067397"/>
    </source>
</evidence>
<dbReference type="EMBL" id="WNTK01000006">
    <property type="protein sequence ID" value="KAG9481459.1"/>
    <property type="molecule type" value="Genomic_DNA"/>
</dbReference>
<comment type="function">
    <text evidence="11">May play a role in cell cycle regulation. Dual specificity phosphatase active toward substrates containing either phosphotyrosine or phosphoserine residues.</text>
</comment>
<keyword evidence="15" id="KW-1185">Reference proteome</keyword>
<dbReference type="PANTHER" id="PTHR23339">
    <property type="entry name" value="TYROSINE SPECIFIC PROTEIN PHOSPHATASE AND DUAL SPECIFICITY PROTEIN PHOSPHATASE"/>
    <property type="match status" value="1"/>
</dbReference>
<evidence type="ECO:0000256" key="1">
    <source>
        <dbReference type="ARBA" id="ARBA00004556"/>
    </source>
</evidence>
<feature type="active site" description="Phosphocysteine intermediate" evidence="12">
    <location>
        <position position="134"/>
    </location>
</feature>
<evidence type="ECO:0000256" key="5">
    <source>
        <dbReference type="ARBA" id="ARBA00022490"/>
    </source>
</evidence>
<evidence type="ECO:0000256" key="7">
    <source>
        <dbReference type="ARBA" id="ARBA00022912"/>
    </source>
</evidence>
<protein>
    <recommendedName>
        <fullName evidence="10 11">Cyclin-dependent kinase inhibitor 3</fullName>
        <ecNumber evidence="4 11">3.1.3.16</ecNumber>
        <ecNumber evidence="3 11">3.1.3.48</ecNumber>
    </recommendedName>
</protein>
<dbReference type="InterPro" id="IPR022778">
    <property type="entry name" value="CDKN3"/>
</dbReference>
<comment type="subcellular location">
    <subcellularLocation>
        <location evidence="1 11">Cytoplasm</location>
        <location evidence="1 11">Perinuclear region</location>
    </subcellularLocation>
</comment>
<keyword evidence="7 11" id="KW-0904">Protein phosphatase</keyword>
<dbReference type="GO" id="GO:0048471">
    <property type="term" value="C:perinuclear region of cytoplasm"/>
    <property type="evidence" value="ECO:0007669"/>
    <property type="project" value="UniProtKB-SubCell"/>
</dbReference>
<evidence type="ECO:0000313" key="14">
    <source>
        <dbReference type="EMBL" id="KAG9481459.1"/>
    </source>
</evidence>
<name>A0A8J6KAE4_ELECQ</name>
<sequence length="206" mass="23841">MNEHSFDSSDEETLENEQTPFELSWLSLEPVNYGHILGISSLPGCKFKNIRRNLLQNVEEIKRLEIQDVFIFCTMSELSYYRVPTLIQEYYKHDFVVHHYPFLDGDVPTIDTCQKILEDLQICMDNSRKTLIHCYGGLGRSCLIAACLLLRLDDKITPEEAIRLVKAVRGPSAIQTIKQYNFVNEFRETASHCHPPSEETRQSLSR</sequence>